<sequence>MTTAPHARQRLRRVLARLALVAVAALAVLFFNPGTANAEDKSKCTVEQWHNSPKTCAAKLPKPSGQTCKEPPVPGSPDTGMAGWFAEPDLPKDSDVQGMYTKYGYGGYDLNLYGADCTGELPGGAQSGNDLANLEFTLATGIIGSANGLRQAAWEPSGMWGWADNFVEKASSAIYEKVFSVFGAITIGLVGLYLLWRSRQADMSMAVTTAGWAVLVLVVVTAVAAYPTESAKYADSALTGSLNVIQDAVGPPAEEDCPGNEDCDDTRAPALRASDMATGEILYNNWVRSVFGQSPEVEYAGNNKKKVTDYNSAYKYGPALYDAQAFSWKEINDLRKAKPEEREGMRKDMVDDKKDQWRKVTALIEKEDPEVYYNITGANGWDRVGTGFLALLSAIFFALFDITASILIILGFLIIRWAVVALPLIGTIAMLRPASAGFKRLISAVLAAVINVIVFGVAAAVYLFAVSQILAASLPGWLQVLLIGLIGAVAWMLLRPYRRIGSLRGGTSLSDAAFGRKSKVEVEQKVVIKKDGRPEDQSDEVESSIDTNTKEPLMAGAKGSRSNAGRAEGDASKGLPPRPTPGRSAPESGSGSEARPGYAVYRPSSSGTGQQAGDRPLVAVRPD</sequence>
<evidence type="ECO:0000313" key="4">
    <source>
        <dbReference type="EMBL" id="ADD40200.1"/>
    </source>
</evidence>
<keyword evidence="2" id="KW-0812">Transmembrane</keyword>
<organism evidence="4 5">
    <name type="scientific">Stackebrandtia nassauensis (strain DSM 44728 / CIP 108903 / NRRL B-16338 / NBRC 102104 / LLR-40K-21)</name>
    <dbReference type="NCBI Taxonomy" id="446470"/>
    <lineage>
        <taxon>Bacteria</taxon>
        <taxon>Bacillati</taxon>
        <taxon>Actinomycetota</taxon>
        <taxon>Actinomycetes</taxon>
        <taxon>Glycomycetales</taxon>
        <taxon>Glycomycetaceae</taxon>
        <taxon>Stackebrandtia</taxon>
    </lineage>
</organism>
<keyword evidence="5" id="KW-1185">Reference proteome</keyword>
<dbReference type="eggNOG" id="COG0053">
    <property type="taxonomic scope" value="Bacteria"/>
</dbReference>
<feature type="transmembrane region" description="Helical" evidence="2">
    <location>
        <begin position="476"/>
        <end position="494"/>
    </location>
</feature>
<keyword evidence="2" id="KW-1133">Transmembrane helix</keyword>
<evidence type="ECO:0008006" key="6">
    <source>
        <dbReference type="Google" id="ProtNLM"/>
    </source>
</evidence>
<dbReference type="HOGENOM" id="CLU_424420_0_0_11"/>
<feature type="compositionally biased region" description="Basic and acidic residues" evidence="1">
    <location>
        <begin position="525"/>
        <end position="536"/>
    </location>
</feature>
<reference evidence="4 5" key="1">
    <citation type="journal article" date="2009" name="Stand. Genomic Sci.">
        <title>Complete genome sequence of Stackebrandtia nassauensis type strain (LLR-40K-21).</title>
        <authorList>
            <person name="Munk C."/>
            <person name="Lapidus A."/>
            <person name="Copeland A."/>
            <person name="Jando M."/>
            <person name="Mayilraj S."/>
            <person name="Glavina Del Rio T."/>
            <person name="Nolan M."/>
            <person name="Chen F."/>
            <person name="Lucas S."/>
            <person name="Tice H."/>
            <person name="Cheng J.F."/>
            <person name="Han C."/>
            <person name="Detter J.C."/>
            <person name="Bruce D."/>
            <person name="Goodwin L."/>
            <person name="Chain P."/>
            <person name="Pitluck S."/>
            <person name="Goker M."/>
            <person name="Ovchinikova G."/>
            <person name="Pati A."/>
            <person name="Ivanova N."/>
            <person name="Mavromatis K."/>
            <person name="Chen A."/>
            <person name="Palaniappan K."/>
            <person name="Land M."/>
            <person name="Hauser L."/>
            <person name="Chang Y.J."/>
            <person name="Jeffries C.D."/>
            <person name="Bristow J."/>
            <person name="Eisen J.A."/>
            <person name="Markowitz V."/>
            <person name="Hugenholtz P."/>
            <person name="Kyrpides N.C."/>
            <person name="Klenk H.P."/>
        </authorList>
    </citation>
    <scope>NUCLEOTIDE SEQUENCE [LARGE SCALE GENOMIC DNA]</scope>
    <source>
        <strain evidence="5">DSM 44728 / CIP 108903 / NRRL B-16338 / NBRC 102104 / LLR-40K-21</strain>
    </source>
</reference>
<feature type="region of interest" description="Disordered" evidence="1">
    <location>
        <begin position="525"/>
        <end position="623"/>
    </location>
</feature>
<protein>
    <recommendedName>
        <fullName evidence="6">MFS transporter</fullName>
    </recommendedName>
</protein>
<feature type="transmembrane region" description="Helical" evidence="2">
    <location>
        <begin position="203"/>
        <end position="226"/>
    </location>
</feature>
<feature type="transmembrane region" description="Helical" evidence="2">
    <location>
        <begin position="441"/>
        <end position="464"/>
    </location>
</feature>
<proteinExistence type="predicted"/>
<feature type="chain" id="PRO_5003049568" description="MFS transporter" evidence="3">
    <location>
        <begin position="39"/>
        <end position="623"/>
    </location>
</feature>
<name>D3Q5Q1_STANL</name>
<gene>
    <name evidence="4" type="ordered locus">Snas_0485</name>
</gene>
<feature type="transmembrane region" description="Helical" evidence="2">
    <location>
        <begin position="388"/>
        <end position="420"/>
    </location>
</feature>
<dbReference type="RefSeq" id="WP_013015771.1">
    <property type="nucleotide sequence ID" value="NC_013947.1"/>
</dbReference>
<evidence type="ECO:0000256" key="2">
    <source>
        <dbReference type="SAM" id="Phobius"/>
    </source>
</evidence>
<keyword evidence="3" id="KW-0732">Signal</keyword>
<evidence type="ECO:0000256" key="3">
    <source>
        <dbReference type="SAM" id="SignalP"/>
    </source>
</evidence>
<dbReference type="AlphaFoldDB" id="D3Q5Q1"/>
<accession>D3Q5Q1</accession>
<evidence type="ECO:0000256" key="1">
    <source>
        <dbReference type="SAM" id="MobiDB-lite"/>
    </source>
</evidence>
<dbReference type="STRING" id="446470.Snas_0485"/>
<feature type="signal peptide" evidence="3">
    <location>
        <begin position="1"/>
        <end position="38"/>
    </location>
</feature>
<feature type="region of interest" description="Disordered" evidence="1">
    <location>
        <begin position="57"/>
        <end position="76"/>
    </location>
</feature>
<feature type="transmembrane region" description="Helical" evidence="2">
    <location>
        <begin position="178"/>
        <end position="196"/>
    </location>
</feature>
<dbReference type="EMBL" id="CP001778">
    <property type="protein sequence ID" value="ADD40200.1"/>
    <property type="molecule type" value="Genomic_DNA"/>
</dbReference>
<evidence type="ECO:0000313" key="5">
    <source>
        <dbReference type="Proteomes" id="UP000000844"/>
    </source>
</evidence>
<dbReference type="KEGG" id="sna:Snas_0485"/>
<dbReference type="Proteomes" id="UP000000844">
    <property type="component" value="Chromosome"/>
</dbReference>
<keyword evidence="2" id="KW-0472">Membrane</keyword>